<evidence type="ECO:0000313" key="7">
    <source>
        <dbReference type="EMBL" id="MBS2210531.1"/>
    </source>
</evidence>
<organism evidence="7 8">
    <name type="scientific">Carboxylicivirga mesophila</name>
    <dbReference type="NCBI Taxonomy" id="1166478"/>
    <lineage>
        <taxon>Bacteria</taxon>
        <taxon>Pseudomonadati</taxon>
        <taxon>Bacteroidota</taxon>
        <taxon>Bacteroidia</taxon>
        <taxon>Marinilabiliales</taxon>
        <taxon>Marinilabiliaceae</taxon>
        <taxon>Carboxylicivirga</taxon>
    </lineage>
</organism>
<feature type="transmembrane region" description="Helical" evidence="6">
    <location>
        <begin position="475"/>
        <end position="496"/>
    </location>
</feature>
<evidence type="ECO:0000313" key="8">
    <source>
        <dbReference type="Proteomes" id="UP000721861"/>
    </source>
</evidence>
<keyword evidence="4 6" id="KW-1133">Transmembrane helix</keyword>
<keyword evidence="5 6" id="KW-0472">Membrane</keyword>
<keyword evidence="3 6" id="KW-0812">Transmembrane</keyword>
<evidence type="ECO:0000256" key="3">
    <source>
        <dbReference type="ARBA" id="ARBA00022692"/>
    </source>
</evidence>
<feature type="transmembrane region" description="Helical" evidence="6">
    <location>
        <begin position="185"/>
        <end position="205"/>
    </location>
</feature>
<dbReference type="PANTHER" id="PTHR11101:SF16">
    <property type="entry name" value="PHOSPHATE TRANSPORTER"/>
    <property type="match status" value="1"/>
</dbReference>
<evidence type="ECO:0000256" key="6">
    <source>
        <dbReference type="RuleBase" id="RU363058"/>
    </source>
</evidence>
<dbReference type="InterPro" id="IPR001204">
    <property type="entry name" value="Phos_transporter"/>
</dbReference>
<feature type="transmembrane region" description="Helical" evidence="6">
    <location>
        <begin position="46"/>
        <end position="64"/>
    </location>
</feature>
<evidence type="ECO:0000256" key="1">
    <source>
        <dbReference type="ARBA" id="ARBA00004141"/>
    </source>
</evidence>
<comment type="similarity">
    <text evidence="6">Belongs to the inorganic phosphate transporter (PiT) (TC 2.A.20) family.</text>
</comment>
<dbReference type="EMBL" id="JAGUCN010000003">
    <property type="protein sequence ID" value="MBS2210531.1"/>
    <property type="molecule type" value="Genomic_DNA"/>
</dbReference>
<dbReference type="Pfam" id="PF01384">
    <property type="entry name" value="PHO4"/>
    <property type="match status" value="1"/>
</dbReference>
<protein>
    <recommendedName>
        <fullName evidence="6">Phosphate transporter</fullName>
    </recommendedName>
</protein>
<evidence type="ECO:0000256" key="4">
    <source>
        <dbReference type="ARBA" id="ARBA00022989"/>
    </source>
</evidence>
<feature type="transmembrane region" description="Helical" evidence="6">
    <location>
        <begin position="447"/>
        <end position="463"/>
    </location>
</feature>
<dbReference type="RefSeq" id="WP_212225798.1">
    <property type="nucleotide sequence ID" value="NZ_JAGUCN010000003.1"/>
</dbReference>
<feature type="transmembrane region" description="Helical" evidence="6">
    <location>
        <begin position="103"/>
        <end position="127"/>
    </location>
</feature>
<sequence>MTLIWIAVILLGLLAIVDLVVGVSNDAVNFLNAAIGSRAAKRKFVYWIAAVGLLIGSLLSANMMEIARKGVINPSSFAFTELIVVFVAVMIVDIILIDGFNTLGFPTSTTIAIVFELMGGAMALSFIKNRQARIDGIDVQALINTDKAFVILAGILLSIFLAFVVGGIVQFITRIIFSFNYQRRFKYLFAIVGGLSITAIVFMILKKGLGDTSIFDTYPWYELLVAYQKEILFGIFALSTFVFLFLGLSFNVDIPRIVVLFGTFALAMSFAANDLVNFIGIPLAAIESFKEFMASGLSTPDNFSLGFMSEGVIRKDIFSDYTYTVIFTLSAIIMTITLFRSKKARSVTETEVYLGRQSSGYERFEPSHLSRVIVRNFLHLHSMVIGVLPQKVVRFFDSRYQKADTAEARTVDGVIYFDTVRASVNLVVASILISLGTYMQFPLSTTFVVFMVAMGTSLADQAWGRESAVYRVSGVLSILGGWFFTACLAFIGAFIFTYIIWYGGWIAAIASAALAATSLYLTKRYHQRKQEEKRILKEEYQDETDNNLDHLMDNGSDQIRQHLQEASKVFYLSLQGFIDEDVRQLHEANNKALILDKFTRNSKSKFFYAYAKVTEEGIDSGHYFVQAFDYLTELVGCLTNITQPLYEHIENQHKGMTASQSADLQELLDEVTGYFNHIIHMEKEQNFDHLNEMVSKQNFLIGFQDTLRRNQIKRIQKGEGRTRVSILFMDILAETKNVLLYSINLLKAHRDFVKSCRPNS</sequence>
<feature type="transmembrane region" description="Helical" evidence="6">
    <location>
        <begin position="257"/>
        <end position="280"/>
    </location>
</feature>
<evidence type="ECO:0000256" key="5">
    <source>
        <dbReference type="ARBA" id="ARBA00023136"/>
    </source>
</evidence>
<keyword evidence="8" id="KW-1185">Reference proteome</keyword>
<gene>
    <name evidence="7" type="ORF">KEM09_03915</name>
</gene>
<proteinExistence type="inferred from homology"/>
<reference evidence="7 8" key="1">
    <citation type="journal article" date="2014" name="Int. J. Syst. Evol. Microbiol.">
        <title>Carboxylicivirga gen. nov. in the family Marinilabiliaceae with two novel species, Carboxylicivirga mesophila sp. nov. and Carboxylicivirga taeanensis sp. nov., and reclassification of Cytophaga fermentans as Saccharicrinis fermentans gen. nov., comb. nov.</title>
        <authorList>
            <person name="Yang S.H."/>
            <person name="Seo H.S."/>
            <person name="Woo J.H."/>
            <person name="Oh H.M."/>
            <person name="Jang H."/>
            <person name="Lee J.H."/>
            <person name="Kim S.J."/>
            <person name="Kwon K.K."/>
        </authorList>
    </citation>
    <scope>NUCLEOTIDE SEQUENCE [LARGE SCALE GENOMIC DNA]</scope>
    <source>
        <strain evidence="7 8">JCM 18290</strain>
    </source>
</reference>
<feature type="transmembrane region" description="Helical" evidence="6">
    <location>
        <begin position="321"/>
        <end position="339"/>
    </location>
</feature>
<dbReference type="PANTHER" id="PTHR11101">
    <property type="entry name" value="PHOSPHATE TRANSPORTER"/>
    <property type="match status" value="1"/>
</dbReference>
<name>A0ABS5K6E9_9BACT</name>
<feature type="transmembrane region" description="Helical" evidence="6">
    <location>
        <begin position="148"/>
        <end position="173"/>
    </location>
</feature>
<accession>A0ABS5K6E9</accession>
<keyword evidence="2 6" id="KW-0813">Transport</keyword>
<feature type="transmembrane region" description="Helical" evidence="6">
    <location>
        <begin position="231"/>
        <end position="251"/>
    </location>
</feature>
<feature type="transmembrane region" description="Helical" evidence="6">
    <location>
        <begin position="502"/>
        <end position="521"/>
    </location>
</feature>
<feature type="transmembrane region" description="Helical" evidence="6">
    <location>
        <begin position="76"/>
        <end position="97"/>
    </location>
</feature>
<dbReference type="Proteomes" id="UP000721861">
    <property type="component" value="Unassembled WGS sequence"/>
</dbReference>
<feature type="transmembrane region" description="Helical" evidence="6">
    <location>
        <begin position="422"/>
        <end position="441"/>
    </location>
</feature>
<keyword evidence="6" id="KW-0592">Phosphate transport</keyword>
<comment type="subcellular location">
    <subcellularLocation>
        <location evidence="1 6">Membrane</location>
        <topology evidence="1 6">Multi-pass membrane protein</topology>
    </subcellularLocation>
</comment>
<evidence type="ECO:0000256" key="2">
    <source>
        <dbReference type="ARBA" id="ARBA00022448"/>
    </source>
</evidence>
<comment type="caution">
    <text evidence="7">The sequence shown here is derived from an EMBL/GenBank/DDBJ whole genome shotgun (WGS) entry which is preliminary data.</text>
</comment>